<dbReference type="STRING" id="926559.JoomaDRAFT_3172"/>
<keyword evidence="2" id="KW-0808">Transferase</keyword>
<dbReference type="AlphaFoldDB" id="I3C926"/>
<evidence type="ECO:0000313" key="3">
    <source>
        <dbReference type="Proteomes" id="UP000004690"/>
    </source>
</evidence>
<dbReference type="InterPro" id="IPR016181">
    <property type="entry name" value="Acyl_CoA_acyltransferase"/>
</dbReference>
<dbReference type="GO" id="GO:0016747">
    <property type="term" value="F:acyltransferase activity, transferring groups other than amino-acyl groups"/>
    <property type="evidence" value="ECO:0007669"/>
    <property type="project" value="InterPro"/>
</dbReference>
<evidence type="ECO:0000313" key="2">
    <source>
        <dbReference type="EMBL" id="EIJ40119.1"/>
    </source>
</evidence>
<dbReference type="PANTHER" id="PTHR43415">
    <property type="entry name" value="SPERMIDINE N(1)-ACETYLTRANSFERASE"/>
    <property type="match status" value="1"/>
</dbReference>
<gene>
    <name evidence="2" type="ORF">JoomaDRAFT_3172</name>
</gene>
<dbReference type="PROSITE" id="PS51186">
    <property type="entry name" value="GNAT"/>
    <property type="match status" value="1"/>
</dbReference>
<keyword evidence="2" id="KW-0689">Ribosomal protein</keyword>
<dbReference type="EMBL" id="JH651379">
    <property type="protein sequence ID" value="EIJ40119.1"/>
    <property type="molecule type" value="Genomic_DNA"/>
</dbReference>
<proteinExistence type="predicted"/>
<sequence>MITLSGNTIYLRALEPEDLDFLYTLENDEKVWEVSETLAPYSKFILKEYLANSHKDIFEVKQLRLAISNYNNKLLGFIDIFDFNPKNKRAGVGIVVLEEANRNKGVGREALSLLIDYAFNHLDLHQLYANISESNKPSIHLFSNLGFERIGIKKDWNYTSGKFQNEILYQKINK</sequence>
<reference evidence="2 3" key="1">
    <citation type="submission" date="2012-02" db="EMBL/GenBank/DDBJ databases">
        <title>Improved High-Quality Draft genome of Joostella marina DSM 19592.</title>
        <authorList>
            <consortium name="US DOE Joint Genome Institute (JGI-PGF)"/>
            <person name="Lucas S."/>
            <person name="Copeland A."/>
            <person name="Lapidus A."/>
            <person name="Bruce D."/>
            <person name="Goodwin L."/>
            <person name="Pitluck S."/>
            <person name="Peters L."/>
            <person name="Chertkov O."/>
            <person name="Ovchinnikova G."/>
            <person name="Kyrpides N."/>
            <person name="Mavromatis K."/>
            <person name="Detter J.C."/>
            <person name="Han C."/>
            <person name="Land M."/>
            <person name="Hauser L."/>
            <person name="Markowitz V."/>
            <person name="Cheng J.-F."/>
            <person name="Hugenholtz P."/>
            <person name="Woyke T."/>
            <person name="Wu D."/>
            <person name="Tindall B."/>
            <person name="Brambilla E."/>
            <person name="Klenk H.-P."/>
            <person name="Eisen J.A."/>
        </authorList>
    </citation>
    <scope>NUCLEOTIDE SEQUENCE [LARGE SCALE GENOMIC DNA]</scope>
    <source>
        <strain evidence="2 3">DSM 19592</strain>
    </source>
</reference>
<dbReference type="Gene3D" id="3.40.630.30">
    <property type="match status" value="1"/>
</dbReference>
<protein>
    <submittedName>
        <fullName evidence="2">Acetyltransferase, ribosomal protein N-acetylase</fullName>
    </submittedName>
</protein>
<dbReference type="Pfam" id="PF13302">
    <property type="entry name" value="Acetyltransf_3"/>
    <property type="match status" value="1"/>
</dbReference>
<dbReference type="HOGENOM" id="CLU_013985_3_2_10"/>
<dbReference type="Proteomes" id="UP000004690">
    <property type="component" value="Unassembled WGS sequence"/>
</dbReference>
<dbReference type="RefSeq" id="WP_008614115.1">
    <property type="nucleotide sequence ID" value="NZ_JH651379.1"/>
</dbReference>
<feature type="domain" description="N-acetyltransferase" evidence="1">
    <location>
        <begin position="9"/>
        <end position="174"/>
    </location>
</feature>
<accession>I3C926</accession>
<dbReference type="SUPFAM" id="SSF55729">
    <property type="entry name" value="Acyl-CoA N-acyltransferases (Nat)"/>
    <property type="match status" value="1"/>
</dbReference>
<evidence type="ECO:0000259" key="1">
    <source>
        <dbReference type="PROSITE" id="PS51186"/>
    </source>
</evidence>
<dbReference type="OrthoDB" id="893030at2"/>
<dbReference type="PANTHER" id="PTHR43415:SF3">
    <property type="entry name" value="GNAT-FAMILY ACETYLTRANSFERASE"/>
    <property type="match status" value="1"/>
</dbReference>
<keyword evidence="3" id="KW-1185">Reference proteome</keyword>
<dbReference type="InterPro" id="IPR000182">
    <property type="entry name" value="GNAT_dom"/>
</dbReference>
<name>I3C926_9FLAO</name>
<dbReference type="CDD" id="cd04301">
    <property type="entry name" value="NAT_SF"/>
    <property type="match status" value="1"/>
</dbReference>
<dbReference type="GO" id="GO:0005840">
    <property type="term" value="C:ribosome"/>
    <property type="evidence" value="ECO:0007669"/>
    <property type="project" value="UniProtKB-KW"/>
</dbReference>
<dbReference type="eggNOG" id="COG1670">
    <property type="taxonomic scope" value="Bacteria"/>
</dbReference>
<organism evidence="2 3">
    <name type="scientific">Galbibacter orientalis DSM 19592</name>
    <dbReference type="NCBI Taxonomy" id="926559"/>
    <lineage>
        <taxon>Bacteria</taxon>
        <taxon>Pseudomonadati</taxon>
        <taxon>Bacteroidota</taxon>
        <taxon>Flavobacteriia</taxon>
        <taxon>Flavobacteriales</taxon>
        <taxon>Flavobacteriaceae</taxon>
        <taxon>Galbibacter</taxon>
    </lineage>
</organism>
<keyword evidence="2" id="KW-0687">Ribonucleoprotein</keyword>